<gene>
    <name evidence="2" type="ORF">A4U43_C07F22020</name>
</gene>
<feature type="region of interest" description="Disordered" evidence="1">
    <location>
        <begin position="78"/>
        <end position="97"/>
    </location>
</feature>
<accession>A0A5P1EE32</accession>
<dbReference type="EMBL" id="CM007387">
    <property type="protein sequence ID" value="ONK64094.1"/>
    <property type="molecule type" value="Genomic_DNA"/>
</dbReference>
<organism evidence="2 3">
    <name type="scientific">Asparagus officinalis</name>
    <name type="common">Garden asparagus</name>
    <dbReference type="NCBI Taxonomy" id="4686"/>
    <lineage>
        <taxon>Eukaryota</taxon>
        <taxon>Viridiplantae</taxon>
        <taxon>Streptophyta</taxon>
        <taxon>Embryophyta</taxon>
        <taxon>Tracheophyta</taxon>
        <taxon>Spermatophyta</taxon>
        <taxon>Magnoliopsida</taxon>
        <taxon>Liliopsida</taxon>
        <taxon>Asparagales</taxon>
        <taxon>Asparagaceae</taxon>
        <taxon>Asparagoideae</taxon>
        <taxon>Asparagus</taxon>
    </lineage>
</organism>
<reference evidence="3" key="1">
    <citation type="journal article" date="2017" name="Nat. Commun.">
        <title>The asparagus genome sheds light on the origin and evolution of a young Y chromosome.</title>
        <authorList>
            <person name="Harkess A."/>
            <person name="Zhou J."/>
            <person name="Xu C."/>
            <person name="Bowers J.E."/>
            <person name="Van der Hulst R."/>
            <person name="Ayyampalayam S."/>
            <person name="Mercati F."/>
            <person name="Riccardi P."/>
            <person name="McKain M.R."/>
            <person name="Kakrana A."/>
            <person name="Tang H."/>
            <person name="Ray J."/>
            <person name="Groenendijk J."/>
            <person name="Arikit S."/>
            <person name="Mathioni S.M."/>
            <person name="Nakano M."/>
            <person name="Shan H."/>
            <person name="Telgmann-Rauber A."/>
            <person name="Kanno A."/>
            <person name="Yue Z."/>
            <person name="Chen H."/>
            <person name="Li W."/>
            <person name="Chen Y."/>
            <person name="Xu X."/>
            <person name="Zhang Y."/>
            <person name="Luo S."/>
            <person name="Chen H."/>
            <person name="Gao J."/>
            <person name="Mao Z."/>
            <person name="Pires J.C."/>
            <person name="Luo M."/>
            <person name="Kudrna D."/>
            <person name="Wing R.A."/>
            <person name="Meyers B.C."/>
            <person name="Yi K."/>
            <person name="Kong H."/>
            <person name="Lavrijsen P."/>
            <person name="Sunseri F."/>
            <person name="Falavigna A."/>
            <person name="Ye Y."/>
            <person name="Leebens-Mack J.H."/>
            <person name="Chen G."/>
        </authorList>
    </citation>
    <scope>NUCLEOTIDE SEQUENCE [LARGE SCALE GENOMIC DNA]</scope>
    <source>
        <strain evidence="3">cv. DH0086</strain>
    </source>
</reference>
<dbReference type="Proteomes" id="UP000243459">
    <property type="component" value="Chromosome 7"/>
</dbReference>
<dbReference type="Gramene" id="ONK64094">
    <property type="protein sequence ID" value="ONK64094"/>
    <property type="gene ID" value="A4U43_C07F22020"/>
</dbReference>
<protein>
    <submittedName>
        <fullName evidence="2">Uncharacterized protein</fullName>
    </submittedName>
</protein>
<feature type="region of interest" description="Disordered" evidence="1">
    <location>
        <begin position="12"/>
        <end position="57"/>
    </location>
</feature>
<evidence type="ECO:0000256" key="1">
    <source>
        <dbReference type="SAM" id="MobiDB-lite"/>
    </source>
</evidence>
<dbReference type="AlphaFoldDB" id="A0A5P1EE32"/>
<keyword evidence="3" id="KW-1185">Reference proteome</keyword>
<evidence type="ECO:0000313" key="3">
    <source>
        <dbReference type="Proteomes" id="UP000243459"/>
    </source>
</evidence>
<name>A0A5P1EE32_ASPOF</name>
<proteinExistence type="predicted"/>
<evidence type="ECO:0000313" key="2">
    <source>
        <dbReference type="EMBL" id="ONK64094.1"/>
    </source>
</evidence>
<sequence>MDPEAIFGVRLRGAVRKGGSSGRSPSAVGGSQVELEGGRRGDSGEASSGGLGKATGEDLTGLLKSEIMKKEAGLVALERQTGGGARQEDGRSSLQAEGRVGELIRRSVLGHERDESWRRLWSVGSDWSGGTQRNVGKDS</sequence>